<evidence type="ECO:0000256" key="3">
    <source>
        <dbReference type="ARBA" id="ARBA00022741"/>
    </source>
</evidence>
<dbReference type="GO" id="GO:0003777">
    <property type="term" value="F:microtubule motor activity"/>
    <property type="evidence" value="ECO:0007669"/>
    <property type="project" value="InterPro"/>
</dbReference>
<dbReference type="PRINTS" id="PR00380">
    <property type="entry name" value="KINESINHEAVY"/>
</dbReference>
<evidence type="ECO:0000259" key="8">
    <source>
        <dbReference type="PROSITE" id="PS50067"/>
    </source>
</evidence>
<evidence type="ECO:0000256" key="4">
    <source>
        <dbReference type="ARBA" id="ARBA00022840"/>
    </source>
</evidence>
<comment type="caution">
    <text evidence="9">The sequence shown here is derived from an EMBL/GenBank/DDBJ whole genome shotgun (WGS) entry which is preliminary data.</text>
</comment>
<name>A0A7J5Z7M5_DISMA</name>
<dbReference type="InterPro" id="IPR027417">
    <property type="entry name" value="P-loop_NTPase"/>
</dbReference>
<gene>
    <name evidence="9" type="ORF">F7725_008958</name>
</gene>
<organism evidence="9 10">
    <name type="scientific">Dissostichus mawsoni</name>
    <name type="common">Antarctic cod</name>
    <dbReference type="NCBI Taxonomy" id="36200"/>
    <lineage>
        <taxon>Eukaryota</taxon>
        <taxon>Metazoa</taxon>
        <taxon>Chordata</taxon>
        <taxon>Craniata</taxon>
        <taxon>Vertebrata</taxon>
        <taxon>Euteleostomi</taxon>
        <taxon>Actinopterygii</taxon>
        <taxon>Neopterygii</taxon>
        <taxon>Teleostei</taxon>
        <taxon>Neoteleostei</taxon>
        <taxon>Acanthomorphata</taxon>
        <taxon>Eupercaria</taxon>
        <taxon>Perciformes</taxon>
        <taxon>Notothenioidei</taxon>
        <taxon>Nototheniidae</taxon>
        <taxon>Dissostichus</taxon>
    </lineage>
</organism>
<keyword evidence="3" id="KW-0547">Nucleotide-binding</keyword>
<evidence type="ECO:0000313" key="9">
    <source>
        <dbReference type="EMBL" id="KAF3857099.1"/>
    </source>
</evidence>
<dbReference type="PANTHER" id="PTHR47972:SF45">
    <property type="entry name" value="PROTEIN CLARET SEGREGATIONAL"/>
    <property type="match status" value="1"/>
</dbReference>
<dbReference type="GO" id="GO:0005524">
    <property type="term" value="F:ATP binding"/>
    <property type="evidence" value="ECO:0007669"/>
    <property type="project" value="UniProtKB-KW"/>
</dbReference>
<comment type="similarity">
    <text evidence="7">Belongs to the TRAFAC class myosin-kinesin ATPase superfamily. Kinesin family.</text>
</comment>
<dbReference type="GO" id="GO:0005874">
    <property type="term" value="C:microtubule"/>
    <property type="evidence" value="ECO:0007669"/>
    <property type="project" value="UniProtKB-KW"/>
</dbReference>
<protein>
    <recommendedName>
        <fullName evidence="8">Kinesin motor domain-containing protein</fullName>
    </recommendedName>
</protein>
<dbReference type="EMBL" id="JAAKFY010000005">
    <property type="protein sequence ID" value="KAF3857099.1"/>
    <property type="molecule type" value="Genomic_DNA"/>
</dbReference>
<dbReference type="Proteomes" id="UP000518266">
    <property type="component" value="Unassembled WGS sequence"/>
</dbReference>
<evidence type="ECO:0000313" key="10">
    <source>
        <dbReference type="Proteomes" id="UP000518266"/>
    </source>
</evidence>
<keyword evidence="2" id="KW-0493">Microtubule</keyword>
<comment type="subcellular location">
    <subcellularLocation>
        <location evidence="1">Cytoplasm</location>
        <location evidence="1">Cytoskeleton</location>
    </subcellularLocation>
</comment>
<keyword evidence="5" id="KW-0505">Motor protein</keyword>
<reference evidence="9 10" key="1">
    <citation type="submission" date="2020-03" db="EMBL/GenBank/DDBJ databases">
        <title>Dissostichus mawsoni Genome sequencing and assembly.</title>
        <authorList>
            <person name="Park H."/>
        </authorList>
    </citation>
    <scope>NUCLEOTIDE SEQUENCE [LARGE SCALE GENOMIC DNA]</scope>
    <source>
        <strain evidence="9">DM0001</strain>
        <tissue evidence="9">Muscle</tissue>
    </source>
</reference>
<dbReference type="AlphaFoldDB" id="A0A7J5Z7M5"/>
<evidence type="ECO:0000256" key="7">
    <source>
        <dbReference type="PROSITE-ProRule" id="PRU00283"/>
    </source>
</evidence>
<dbReference type="Pfam" id="PF00225">
    <property type="entry name" value="Kinesin"/>
    <property type="match status" value="1"/>
</dbReference>
<keyword evidence="4" id="KW-0067">ATP-binding</keyword>
<dbReference type="PANTHER" id="PTHR47972">
    <property type="entry name" value="KINESIN-LIKE PROTEIN KLP-3"/>
    <property type="match status" value="1"/>
</dbReference>
<comment type="caution">
    <text evidence="7">Lacks conserved residue(s) required for the propagation of feature annotation.</text>
</comment>
<dbReference type="PROSITE" id="PS50067">
    <property type="entry name" value="KINESIN_MOTOR_2"/>
    <property type="match status" value="1"/>
</dbReference>
<evidence type="ECO:0000256" key="1">
    <source>
        <dbReference type="ARBA" id="ARBA00004245"/>
    </source>
</evidence>
<dbReference type="InterPro" id="IPR001752">
    <property type="entry name" value="Kinesin_motor_dom"/>
</dbReference>
<evidence type="ECO:0000256" key="2">
    <source>
        <dbReference type="ARBA" id="ARBA00022701"/>
    </source>
</evidence>
<evidence type="ECO:0000256" key="5">
    <source>
        <dbReference type="ARBA" id="ARBA00023175"/>
    </source>
</evidence>
<dbReference type="SUPFAM" id="SSF52540">
    <property type="entry name" value="P-loop containing nucleoside triphosphate hydrolases"/>
    <property type="match status" value="1"/>
</dbReference>
<keyword evidence="6" id="KW-0206">Cytoskeleton</keyword>
<dbReference type="SMART" id="SM00129">
    <property type="entry name" value="KISc"/>
    <property type="match status" value="1"/>
</dbReference>
<dbReference type="GO" id="GO:0008017">
    <property type="term" value="F:microtubule binding"/>
    <property type="evidence" value="ECO:0007669"/>
    <property type="project" value="InterPro"/>
</dbReference>
<dbReference type="GO" id="GO:0007018">
    <property type="term" value="P:microtubule-based movement"/>
    <property type="evidence" value="ECO:0007669"/>
    <property type="project" value="InterPro"/>
</dbReference>
<accession>A0A7J5Z7M5</accession>
<dbReference type="InterPro" id="IPR027640">
    <property type="entry name" value="Kinesin-like_fam"/>
</dbReference>
<sequence>MTRHSVINAWKILSFTRPPDPRPGMWLFEEPRFETGFLSGTLFSSATLKNAFIEAGVVKLSHLTGISTETLAEVTGIRSIRVLENLDEVWQSLSPSHRTFALDADLADQWRKGHDYVFPALSVGPAVFEENSAGAVCARWLSTRQMSQIREARRTRLRDLLYTGKASKRPEHDIRKSIHNEVTITSRTYEKVTNEEQVKRTLKKVWDLKGKVTDMEGKPRNYQTKVKSVNRENEDLKSTMVLGLIMLANRNRSTAQTARNDHSSRSHSVFQLDIEGANVGRDVKCNHSVSGDLAGSERLLKSQSQGKRFREMTAINSCLSNLGIVITAEHKAGSHWERPRTRCKDTTR</sequence>
<feature type="domain" description="Kinesin motor" evidence="8">
    <location>
        <begin position="238"/>
        <end position="348"/>
    </location>
</feature>
<dbReference type="InterPro" id="IPR036961">
    <property type="entry name" value="Kinesin_motor_dom_sf"/>
</dbReference>
<evidence type="ECO:0000256" key="6">
    <source>
        <dbReference type="ARBA" id="ARBA00023212"/>
    </source>
</evidence>
<keyword evidence="10" id="KW-1185">Reference proteome</keyword>
<dbReference type="Gene3D" id="3.40.850.10">
    <property type="entry name" value="Kinesin motor domain"/>
    <property type="match status" value="1"/>
</dbReference>
<dbReference type="OrthoDB" id="416119at2759"/>
<proteinExistence type="inferred from homology"/>
<keyword evidence="6" id="KW-0963">Cytoplasm</keyword>